<reference evidence="2 3" key="1">
    <citation type="submission" date="2023-11" db="EMBL/GenBank/DDBJ databases">
        <authorList>
            <person name="Hedman E."/>
            <person name="Englund M."/>
            <person name="Stromberg M."/>
            <person name="Nyberg Akerstrom W."/>
            <person name="Nylinder S."/>
            <person name="Jareborg N."/>
            <person name="Kallberg Y."/>
            <person name="Kronander E."/>
        </authorList>
    </citation>
    <scope>NUCLEOTIDE SEQUENCE [LARGE SCALE GENOMIC DNA]</scope>
</reference>
<organism evidence="2 3">
    <name type="scientific">Parnassius mnemosyne</name>
    <name type="common">clouded apollo</name>
    <dbReference type="NCBI Taxonomy" id="213953"/>
    <lineage>
        <taxon>Eukaryota</taxon>
        <taxon>Metazoa</taxon>
        <taxon>Ecdysozoa</taxon>
        <taxon>Arthropoda</taxon>
        <taxon>Hexapoda</taxon>
        <taxon>Insecta</taxon>
        <taxon>Pterygota</taxon>
        <taxon>Neoptera</taxon>
        <taxon>Endopterygota</taxon>
        <taxon>Lepidoptera</taxon>
        <taxon>Glossata</taxon>
        <taxon>Ditrysia</taxon>
        <taxon>Papilionoidea</taxon>
        <taxon>Papilionidae</taxon>
        <taxon>Parnassiinae</taxon>
        <taxon>Parnassini</taxon>
        <taxon>Parnassius</taxon>
        <taxon>Driopa</taxon>
    </lineage>
</organism>
<evidence type="ECO:0000313" key="2">
    <source>
        <dbReference type="EMBL" id="CAK1584742.1"/>
    </source>
</evidence>
<feature type="region of interest" description="Disordered" evidence="1">
    <location>
        <begin position="1"/>
        <end position="20"/>
    </location>
</feature>
<feature type="compositionally biased region" description="Basic and acidic residues" evidence="1">
    <location>
        <begin position="10"/>
        <end position="20"/>
    </location>
</feature>
<dbReference type="Proteomes" id="UP001314205">
    <property type="component" value="Unassembled WGS sequence"/>
</dbReference>
<accession>A0AAV1KRI4</accession>
<keyword evidence="3" id="KW-1185">Reference proteome</keyword>
<protein>
    <submittedName>
        <fullName evidence="2">Uncharacterized protein</fullName>
    </submittedName>
</protein>
<dbReference type="EMBL" id="CAVLGL010000068">
    <property type="protein sequence ID" value="CAK1584742.1"/>
    <property type="molecule type" value="Genomic_DNA"/>
</dbReference>
<dbReference type="AlphaFoldDB" id="A0AAV1KRI4"/>
<proteinExistence type="predicted"/>
<evidence type="ECO:0000256" key="1">
    <source>
        <dbReference type="SAM" id="MobiDB-lite"/>
    </source>
</evidence>
<name>A0AAV1KRI4_9NEOP</name>
<evidence type="ECO:0000313" key="3">
    <source>
        <dbReference type="Proteomes" id="UP001314205"/>
    </source>
</evidence>
<sequence>MQLSRIRQLKKSEEKDKRQLKKSEELIEFIVHYGDKSVFPNLRISIQILLTIALSIAGCERSLARKVQS</sequence>
<comment type="caution">
    <text evidence="2">The sequence shown here is derived from an EMBL/GenBank/DDBJ whole genome shotgun (WGS) entry which is preliminary data.</text>
</comment>
<gene>
    <name evidence="2" type="ORF">PARMNEM_LOCUS5923</name>
</gene>